<dbReference type="EMBL" id="JACHWZ010000009">
    <property type="protein sequence ID" value="MBB3061341.1"/>
    <property type="molecule type" value="Genomic_DNA"/>
</dbReference>
<dbReference type="SUPFAM" id="SSF54001">
    <property type="entry name" value="Cysteine proteinases"/>
    <property type="match status" value="1"/>
</dbReference>
<evidence type="ECO:0000256" key="4">
    <source>
        <dbReference type="ARBA" id="ARBA00022807"/>
    </source>
</evidence>
<feature type="domain" description="NlpC/P60" evidence="6">
    <location>
        <begin position="335"/>
        <end position="416"/>
    </location>
</feature>
<keyword evidence="2" id="KW-0645">Protease</keyword>
<evidence type="ECO:0000256" key="1">
    <source>
        <dbReference type="ARBA" id="ARBA00007074"/>
    </source>
</evidence>
<keyword evidence="5" id="KW-0732">Signal</keyword>
<organism evidence="8 9">
    <name type="scientific">Microbulbifer rhizosphaerae</name>
    <dbReference type="NCBI Taxonomy" id="1562603"/>
    <lineage>
        <taxon>Bacteria</taxon>
        <taxon>Pseudomonadati</taxon>
        <taxon>Pseudomonadota</taxon>
        <taxon>Gammaproteobacteria</taxon>
        <taxon>Cellvibrionales</taxon>
        <taxon>Microbulbiferaceae</taxon>
        <taxon>Microbulbifer</taxon>
    </lineage>
</organism>
<evidence type="ECO:0000256" key="2">
    <source>
        <dbReference type="ARBA" id="ARBA00022670"/>
    </source>
</evidence>
<gene>
    <name evidence="8" type="ORF">FHS09_002174</name>
</gene>
<proteinExistence type="inferred from homology"/>
<reference evidence="8 9" key="1">
    <citation type="submission" date="2020-08" db="EMBL/GenBank/DDBJ databases">
        <title>Genomic Encyclopedia of Type Strains, Phase III (KMG-III): the genomes of soil and plant-associated and newly described type strains.</title>
        <authorList>
            <person name="Whitman W."/>
        </authorList>
    </citation>
    <scope>NUCLEOTIDE SEQUENCE [LARGE SCALE GENOMIC DNA]</scope>
    <source>
        <strain evidence="8 9">CECT 8799</strain>
    </source>
</reference>
<dbReference type="Proteomes" id="UP000535937">
    <property type="component" value="Unassembled WGS sequence"/>
</dbReference>
<evidence type="ECO:0000313" key="9">
    <source>
        <dbReference type="Proteomes" id="UP000535937"/>
    </source>
</evidence>
<dbReference type="Pfam" id="PF00877">
    <property type="entry name" value="NLPC_P60"/>
    <property type="match status" value="1"/>
</dbReference>
<evidence type="ECO:0000313" key="8">
    <source>
        <dbReference type="EMBL" id="MBB3061341.1"/>
    </source>
</evidence>
<dbReference type="PIRSF" id="PIRSF019015">
    <property type="entry name" value="P60_peptidase_YkfC"/>
    <property type="match status" value="1"/>
</dbReference>
<dbReference type="InterPro" id="IPR038765">
    <property type="entry name" value="Papain-like_cys_pep_sf"/>
</dbReference>
<evidence type="ECO:0000256" key="3">
    <source>
        <dbReference type="ARBA" id="ARBA00022801"/>
    </source>
</evidence>
<keyword evidence="3 8" id="KW-0378">Hydrolase</keyword>
<sequence>MIGNLRGTGQRAVLVALCLLGLLSACSDSTEPLSSDRNYGFSTDVPGIQLPMLSAAFWIERIGDDSERLTADVIAEFNRRNLASDPHLHDLANLPDTLAREQLLPLLDDVSRPARSPRYYADGREVSSADYARLESALGREALPSELEVRWGLVVRRDSMRSYPTDERVFRDPAEKDLDRFQETGVFPGQVVALLHESADGDWWFAMNYHYAAWLPKAAVATGPREEIERWRNRAPRLVVTSAQVGTNFNPVDPRTSQLQLDMGTSLPLMTGIEAGHDVNGQNPYASHVVELPVRDDDGRLEFRPALIARSRDVSVGNLPYRPSVLLRQAFKFLGERYGWGHDYNARDCTGFIGEVYKTFGILMPRNSGQQGQSDFAPTLFFADGDGDNERRQRALERLQVGDLIYTPGHVMMAIGRVEGEPYVIHDVVGLVYYDESGELYRGTLSGVSVTPLTPLWLSPGKKLVDSIYAIKSIR</sequence>
<dbReference type="RefSeq" id="WP_183459646.1">
    <property type="nucleotide sequence ID" value="NZ_JACHWZ010000009.1"/>
</dbReference>
<dbReference type="AlphaFoldDB" id="A0A7W4WD21"/>
<accession>A0A7W4WD21</accession>
<evidence type="ECO:0000256" key="5">
    <source>
        <dbReference type="SAM" id="SignalP"/>
    </source>
</evidence>
<evidence type="ECO:0000259" key="6">
    <source>
        <dbReference type="Pfam" id="PF00877"/>
    </source>
</evidence>
<name>A0A7W4WD21_9GAMM</name>
<evidence type="ECO:0000259" key="7">
    <source>
        <dbReference type="Pfam" id="PF12913"/>
    </source>
</evidence>
<dbReference type="Gene3D" id="3.90.1720.10">
    <property type="entry name" value="endopeptidase domain like (from Nostoc punctiforme)"/>
    <property type="match status" value="1"/>
</dbReference>
<dbReference type="InterPro" id="IPR000064">
    <property type="entry name" value="NLP_P60_dom"/>
</dbReference>
<feature type="signal peptide" evidence="5">
    <location>
        <begin position="1"/>
        <end position="27"/>
    </location>
</feature>
<feature type="chain" id="PRO_5031364332" evidence="5">
    <location>
        <begin position="28"/>
        <end position="475"/>
    </location>
</feature>
<comment type="caution">
    <text evidence="8">The sequence shown here is derived from an EMBL/GenBank/DDBJ whole genome shotgun (WGS) entry which is preliminary data.</text>
</comment>
<comment type="similarity">
    <text evidence="1">Belongs to the peptidase C40 family.</text>
</comment>
<dbReference type="GO" id="GO:0008234">
    <property type="term" value="F:cysteine-type peptidase activity"/>
    <property type="evidence" value="ECO:0007669"/>
    <property type="project" value="UniProtKB-KW"/>
</dbReference>
<keyword evidence="9" id="KW-1185">Reference proteome</keyword>
<dbReference type="InterPro" id="IPR039439">
    <property type="entry name" value="SH3b1_dom"/>
</dbReference>
<dbReference type="Pfam" id="PF12913">
    <property type="entry name" value="SH3_6"/>
    <property type="match status" value="1"/>
</dbReference>
<protein>
    <submittedName>
        <fullName evidence="8">Cell wall-associated NlpC family hydrolase</fullName>
    </submittedName>
</protein>
<feature type="domain" description="SH3b1" evidence="7">
    <location>
        <begin position="168"/>
        <end position="216"/>
    </location>
</feature>
<dbReference type="InterPro" id="IPR027017">
    <property type="entry name" value="P60_peptidase_YkfC"/>
</dbReference>
<keyword evidence="4" id="KW-0788">Thiol protease</keyword>
<dbReference type="PROSITE" id="PS51257">
    <property type="entry name" value="PROKAR_LIPOPROTEIN"/>
    <property type="match status" value="1"/>
</dbReference>
<dbReference type="GO" id="GO:0006508">
    <property type="term" value="P:proteolysis"/>
    <property type="evidence" value="ECO:0007669"/>
    <property type="project" value="UniProtKB-KW"/>
</dbReference>